<sequence length="164" mass="19103">MCHIIWSRFGASPYHRGTAYLHYLDALEGRRAGRRERERERERETEVIIAAKQTATQGTITYCAAYCGPGYGLMDCNGSASSQFLLCPEHFHLIPRKIISRNQSSSTFRGKGNKSVGQRHIIIFLFYKTIMVSSPNRFRFHHKLRRRICYFVFVINAVFYPSFR</sequence>
<evidence type="ECO:0000313" key="1">
    <source>
        <dbReference type="EMBL" id="PSN75204.1"/>
    </source>
</evidence>
<keyword evidence="2" id="KW-1185">Reference proteome</keyword>
<organism evidence="1 2">
    <name type="scientific">Corynespora cassiicola Philippines</name>
    <dbReference type="NCBI Taxonomy" id="1448308"/>
    <lineage>
        <taxon>Eukaryota</taxon>
        <taxon>Fungi</taxon>
        <taxon>Dikarya</taxon>
        <taxon>Ascomycota</taxon>
        <taxon>Pezizomycotina</taxon>
        <taxon>Dothideomycetes</taxon>
        <taxon>Pleosporomycetidae</taxon>
        <taxon>Pleosporales</taxon>
        <taxon>Corynesporascaceae</taxon>
        <taxon>Corynespora</taxon>
    </lineage>
</organism>
<reference evidence="1 2" key="1">
    <citation type="journal article" date="2018" name="Front. Microbiol.">
        <title>Genome-Wide Analysis of Corynespora cassiicola Leaf Fall Disease Putative Effectors.</title>
        <authorList>
            <person name="Lopez D."/>
            <person name="Ribeiro S."/>
            <person name="Label P."/>
            <person name="Fumanal B."/>
            <person name="Venisse J.S."/>
            <person name="Kohler A."/>
            <person name="de Oliveira R.R."/>
            <person name="Labutti K."/>
            <person name="Lipzen A."/>
            <person name="Lail K."/>
            <person name="Bauer D."/>
            <person name="Ohm R.A."/>
            <person name="Barry K.W."/>
            <person name="Spatafora J."/>
            <person name="Grigoriev I.V."/>
            <person name="Martin F.M."/>
            <person name="Pujade-Renaud V."/>
        </authorList>
    </citation>
    <scope>NUCLEOTIDE SEQUENCE [LARGE SCALE GENOMIC DNA]</scope>
    <source>
        <strain evidence="1 2">Philippines</strain>
    </source>
</reference>
<dbReference type="AlphaFoldDB" id="A0A2T2PC46"/>
<name>A0A2T2PC46_CORCC</name>
<dbReference type="Proteomes" id="UP000240883">
    <property type="component" value="Unassembled WGS sequence"/>
</dbReference>
<protein>
    <submittedName>
        <fullName evidence="1">Uncharacterized protein</fullName>
    </submittedName>
</protein>
<gene>
    <name evidence="1" type="ORF">BS50DRAFT_34553</name>
</gene>
<proteinExistence type="predicted"/>
<evidence type="ECO:0000313" key="2">
    <source>
        <dbReference type="Proteomes" id="UP000240883"/>
    </source>
</evidence>
<accession>A0A2T2PC46</accession>
<dbReference type="EMBL" id="KZ678128">
    <property type="protein sequence ID" value="PSN75204.1"/>
    <property type="molecule type" value="Genomic_DNA"/>
</dbReference>